<evidence type="ECO:0000259" key="3">
    <source>
        <dbReference type="Pfam" id="PF25222"/>
    </source>
</evidence>
<evidence type="ECO:0000313" key="5">
    <source>
        <dbReference type="EMBL" id="CAI4033740.1"/>
    </source>
</evidence>
<dbReference type="KEGG" id="nti:DNFV4_04182"/>
<evidence type="ECO:0008006" key="7">
    <source>
        <dbReference type="Google" id="ProtNLM"/>
    </source>
</evidence>
<dbReference type="Pfam" id="PF25225">
    <property type="entry name" value="DUF7843"/>
    <property type="match status" value="1"/>
</dbReference>
<feature type="domain" description="DUF7840" evidence="3">
    <location>
        <begin position="431"/>
        <end position="644"/>
    </location>
</feature>
<feature type="domain" description="Lnb N-terminal periplasmic" evidence="2">
    <location>
        <begin position="152"/>
        <end position="322"/>
    </location>
</feature>
<dbReference type="InterPro" id="IPR057162">
    <property type="entry name" value="DUF7840"/>
</dbReference>
<dbReference type="EMBL" id="OX365700">
    <property type="protein sequence ID" value="CAI4033740.1"/>
    <property type="molecule type" value="Genomic_DNA"/>
</dbReference>
<name>A0AA86N3B6_9BACT</name>
<sequence>MFHSCFRSVAKRLPAFCAAVAWRCFFVALLIPSYSGAFAADDPSAYLSELIQRANRQALADRREWRQLLHYYPKLLGGVKSQQDDPGFFLDSDGKTNPQAELEATLAAFFKDDLVGRSKQPAQCAFIARYTWLKEQLSFDEQRLPPQRCERFETWFKELNAEGISLIFPAGFMNNPSSMFGHTFLRVDQRGQTEQTRILAYTINYAAEVPPDAGPEYAFKGIFGGYPGRFSTIPYYLKVLEYRDIENRDIWEYRLDLSNEQIRRLLMHAWEMGNATFDYFFFDENCAYHILSLLDAADPSFHLTDGFPFYTLPSDTVRRVMAQPGLVKDVVYRPSRRTVVDQKRRAMSPEEQTWLGKLVGDPQVLQTGGFTAQSPERQAFIMDTASDYLLMRGGGAPQSSSEFKDRNRTILRARSRLKVPPEDLTIVPFTDRPDRGHGTARVGVGGGWRNNDAYEELAFRGVYHDLLDPEPGYTPDAQIEAISVGLRHYHHRDQTRLERFGLLNMVSLSPMDSLFLAPSWKLNLGMNTIKHKACDLCSNGVAGGGIGAAFETRWFRREVYFGFAEVEANYSRAYDERHRIGGGGTVGVLADLTERWKIMASSTYLKYPIGDRSDDWRWSIGQRYTLSQNLALRLEYHHRDHDNDVQFLLHAYF</sequence>
<accession>A0AA86N3B6</accession>
<organism evidence="5 6">
    <name type="scientific">Nitrospira tepida</name>
    <dbReference type="NCBI Taxonomy" id="2973512"/>
    <lineage>
        <taxon>Bacteria</taxon>
        <taxon>Pseudomonadati</taxon>
        <taxon>Nitrospirota</taxon>
        <taxon>Nitrospiria</taxon>
        <taxon>Nitrospirales</taxon>
        <taxon>Nitrospiraceae</taxon>
        <taxon>Nitrospira</taxon>
    </lineage>
</organism>
<dbReference type="Pfam" id="PF25222">
    <property type="entry name" value="DUF7840"/>
    <property type="match status" value="1"/>
</dbReference>
<protein>
    <recommendedName>
        <fullName evidence="7">DUF4105 domain-containing protein</fullName>
    </recommendedName>
</protein>
<feature type="signal peptide" evidence="1">
    <location>
        <begin position="1"/>
        <end position="39"/>
    </location>
</feature>
<feature type="chain" id="PRO_5041744430" description="DUF4105 domain-containing protein" evidence="1">
    <location>
        <begin position="40"/>
        <end position="653"/>
    </location>
</feature>
<dbReference type="InterPro" id="IPR057165">
    <property type="entry name" value="DUF7843"/>
</dbReference>
<reference evidence="5" key="1">
    <citation type="submission" date="2022-10" db="EMBL/GenBank/DDBJ databases">
        <authorList>
            <person name="Koch H."/>
        </authorList>
    </citation>
    <scope>NUCLEOTIDE SEQUENCE</scope>
    <source>
        <strain evidence="5">DNF</strain>
    </source>
</reference>
<keyword evidence="6" id="KW-1185">Reference proteome</keyword>
<evidence type="ECO:0000259" key="4">
    <source>
        <dbReference type="Pfam" id="PF25225"/>
    </source>
</evidence>
<dbReference type="SUPFAM" id="SSF56925">
    <property type="entry name" value="OMPA-like"/>
    <property type="match status" value="1"/>
</dbReference>
<dbReference type="RefSeq" id="WP_289271175.1">
    <property type="nucleotide sequence ID" value="NZ_OX365700.1"/>
</dbReference>
<evidence type="ECO:0000259" key="2">
    <source>
        <dbReference type="Pfam" id="PF13387"/>
    </source>
</evidence>
<dbReference type="Pfam" id="PF13387">
    <property type="entry name" value="Lnb_N"/>
    <property type="match status" value="1"/>
</dbReference>
<dbReference type="Proteomes" id="UP001179121">
    <property type="component" value="Chromosome"/>
</dbReference>
<keyword evidence="1" id="KW-0732">Signal</keyword>
<dbReference type="InterPro" id="IPR011250">
    <property type="entry name" value="OMP/PagP_B-barrel"/>
</dbReference>
<evidence type="ECO:0000313" key="6">
    <source>
        <dbReference type="Proteomes" id="UP001179121"/>
    </source>
</evidence>
<evidence type="ECO:0000256" key="1">
    <source>
        <dbReference type="SAM" id="SignalP"/>
    </source>
</evidence>
<gene>
    <name evidence="5" type="ORF">DNFV4_04182</name>
</gene>
<feature type="domain" description="DUF7843" evidence="4">
    <location>
        <begin position="57"/>
        <end position="136"/>
    </location>
</feature>
<proteinExistence type="predicted"/>
<dbReference type="AlphaFoldDB" id="A0AA86N3B6"/>
<dbReference type="InterPro" id="IPR025178">
    <property type="entry name" value="Lnb_N"/>
</dbReference>